<proteinExistence type="predicted"/>
<evidence type="ECO:0000313" key="2">
    <source>
        <dbReference type="EMBL" id="SOQ15717.1"/>
    </source>
</evidence>
<dbReference type="EMBL" id="ODAM01000161">
    <property type="protein sequence ID" value="SOQ15717.1"/>
    <property type="molecule type" value="Genomic_DNA"/>
</dbReference>
<dbReference type="Proteomes" id="UP000237580">
    <property type="component" value="Unassembled WGS sequence"/>
</dbReference>
<comment type="caution">
    <text evidence="2">The sequence shown here is derived from an EMBL/GenBank/DDBJ whole genome shotgun (WGS) entry which is preliminary data.</text>
</comment>
<evidence type="ECO:0000313" key="3">
    <source>
        <dbReference type="Proteomes" id="UP000237580"/>
    </source>
</evidence>
<name>A0AB38EMF0_9PSED</name>
<dbReference type="RefSeq" id="WP_176561629.1">
    <property type="nucleotide sequence ID" value="NZ_ODAL01000164.1"/>
</dbReference>
<accession>A0AB38EMF0</accession>
<evidence type="ECO:0000256" key="1">
    <source>
        <dbReference type="SAM" id="MobiDB-lite"/>
    </source>
</evidence>
<sequence>MKVRALASLSGAVGDQTEGDEFSVDAATAKSLFDRGLAEEVKDAPAPKADKADKAKE</sequence>
<feature type="region of interest" description="Disordered" evidence="1">
    <location>
        <begin position="36"/>
        <end position="57"/>
    </location>
</feature>
<organism evidence="2 3">
    <name type="scientific">Pseudomonas syringae pv. persicae</name>
    <dbReference type="NCBI Taxonomy" id="237306"/>
    <lineage>
        <taxon>Bacteria</taxon>
        <taxon>Pseudomonadati</taxon>
        <taxon>Pseudomonadota</taxon>
        <taxon>Gammaproteobacteria</taxon>
        <taxon>Pseudomonadales</taxon>
        <taxon>Pseudomonadaceae</taxon>
        <taxon>Pseudomonas</taxon>
    </lineage>
</organism>
<gene>
    <name evidence="2" type="ORF">NCPPB2254_05583</name>
</gene>
<feature type="region of interest" description="Disordered" evidence="1">
    <location>
        <begin position="1"/>
        <end position="21"/>
    </location>
</feature>
<protein>
    <submittedName>
        <fullName evidence="2">Uncharacterized protein</fullName>
    </submittedName>
</protein>
<dbReference type="AlphaFoldDB" id="A0AB38EMF0"/>
<reference evidence="2 3" key="1">
    <citation type="submission" date="2017-11" db="EMBL/GenBank/DDBJ databases">
        <authorList>
            <person name="Blom J."/>
        </authorList>
    </citation>
    <scope>NUCLEOTIDE SEQUENCE [LARGE SCALE GENOMIC DNA]</scope>
    <source>
        <strain evidence="2">NCPPB 2254</strain>
    </source>
</reference>